<protein>
    <recommendedName>
        <fullName evidence="4">Helicase conserved C-terminal domain-containing protein</fullName>
    </recommendedName>
</protein>
<comment type="caution">
    <text evidence="2">The sequence shown here is derived from an EMBL/GenBank/DDBJ whole genome shotgun (WGS) entry which is preliminary data.</text>
</comment>
<name>A0ABT9QSG8_9ACTN</name>
<evidence type="ECO:0000256" key="1">
    <source>
        <dbReference type="SAM" id="MobiDB-lite"/>
    </source>
</evidence>
<evidence type="ECO:0000313" key="3">
    <source>
        <dbReference type="Proteomes" id="UP001225356"/>
    </source>
</evidence>
<feature type="compositionally biased region" description="Basic residues" evidence="1">
    <location>
        <begin position="668"/>
        <end position="677"/>
    </location>
</feature>
<dbReference type="EMBL" id="JAUSQU010000001">
    <property type="protein sequence ID" value="MDP9849698.1"/>
    <property type="molecule type" value="Genomic_DNA"/>
</dbReference>
<accession>A0ABT9QSG8</accession>
<proteinExistence type="predicted"/>
<feature type="region of interest" description="Disordered" evidence="1">
    <location>
        <begin position="654"/>
        <end position="677"/>
    </location>
</feature>
<evidence type="ECO:0000313" key="2">
    <source>
        <dbReference type="EMBL" id="MDP9849698.1"/>
    </source>
</evidence>
<organism evidence="2 3">
    <name type="scientific">Streptosporangium lutulentum</name>
    <dbReference type="NCBI Taxonomy" id="1461250"/>
    <lineage>
        <taxon>Bacteria</taxon>
        <taxon>Bacillati</taxon>
        <taxon>Actinomycetota</taxon>
        <taxon>Actinomycetes</taxon>
        <taxon>Streptosporangiales</taxon>
        <taxon>Streptosporangiaceae</taxon>
        <taxon>Streptosporangium</taxon>
    </lineage>
</organism>
<sequence length="677" mass="74505">MRTHFEIEESEEYESAKELLLRRCGRWAADHGMRADERMLVAALDSRHLSSDGRLGYWTPAEVRRLLLEWIPQSVVADPDTLNAAPESLLTLLRYLAASGLRDPRGASIATLEKAVAEAAVDYPAVLADPLQQGVGKFWTLTALDHGVDLSDSGTLAKFQRDVDAGRVRYDAELLDRLVGASLERPPLDQVRAYAQLPVALPPREEFATAAAVSETVRRLAALADWVGADGRALTAAGDLRPNDARELARLLGAGEQVSRARGSAEMPRLDLLFTWAKKARLVRVSKGRVLRVAKAAPLLRDPEALWRRAFETFFDLGRAVCTPVPLWGRSAPLALTFDEILPDVLNTIYSIPCPTPVVRLQETVWLACQEYLWLDDEEEAPSGDFLRKATERDLTRALEVLAELGAVELSHGMADETFFADLGDDFEERYGEERPLPPKVCARLLTRLAEPGPLVRLTPLGTRAVREQMLAEGRDVPLVGELAEAAPAEMLGVVAQHYTVETAKTEIEGWLAAHGEDVERLLRAVRECPFRTRAAAMLNILVGALPDGRSILRGLRGDSGLRSLAVMSLLDAGDLQPEDLTDREQLLLITEGLLTLLELGGSEVVREQLTDLAPDQASEIVTGVLSSGHPDRVAVEEFRTLVAERIRDHDRPLRLIRGQAPGARGRPSGHGKKRRR</sequence>
<reference evidence="2 3" key="1">
    <citation type="submission" date="2023-07" db="EMBL/GenBank/DDBJ databases">
        <title>Sequencing the genomes of 1000 actinobacteria strains.</title>
        <authorList>
            <person name="Klenk H.-P."/>
        </authorList>
    </citation>
    <scope>NUCLEOTIDE SEQUENCE [LARGE SCALE GENOMIC DNA]</scope>
    <source>
        <strain evidence="2 3">DSM 46740</strain>
    </source>
</reference>
<dbReference type="Proteomes" id="UP001225356">
    <property type="component" value="Unassembled WGS sequence"/>
</dbReference>
<keyword evidence="3" id="KW-1185">Reference proteome</keyword>
<gene>
    <name evidence="2" type="ORF">J2853_008909</name>
</gene>
<dbReference type="RefSeq" id="WP_307567682.1">
    <property type="nucleotide sequence ID" value="NZ_JAUSQU010000001.1"/>
</dbReference>
<evidence type="ECO:0008006" key="4">
    <source>
        <dbReference type="Google" id="ProtNLM"/>
    </source>
</evidence>